<dbReference type="SUPFAM" id="SSF55729">
    <property type="entry name" value="Acyl-CoA N-acyltransferases (Nat)"/>
    <property type="match status" value="1"/>
</dbReference>
<evidence type="ECO:0000256" key="2">
    <source>
        <dbReference type="ARBA" id="ARBA00022490"/>
    </source>
</evidence>
<reference evidence="6" key="1">
    <citation type="journal article" date="2021" name="PeerJ">
        <title>Extensive microbial diversity within the chicken gut microbiome revealed by metagenomics and culture.</title>
        <authorList>
            <person name="Gilroy R."/>
            <person name="Ravi A."/>
            <person name="Getino M."/>
            <person name="Pursley I."/>
            <person name="Horton D.L."/>
            <person name="Alikhan N.F."/>
            <person name="Baker D."/>
            <person name="Gharbi K."/>
            <person name="Hall N."/>
            <person name="Watson M."/>
            <person name="Adriaenssens E.M."/>
            <person name="Foster-Nyarko E."/>
            <person name="Jarju S."/>
            <person name="Secka A."/>
            <person name="Antonio M."/>
            <person name="Oren A."/>
            <person name="Chaudhuri R.R."/>
            <person name="La Ragione R."/>
            <person name="Hildebrand F."/>
            <person name="Pallen M.J."/>
        </authorList>
    </citation>
    <scope>NUCLEOTIDE SEQUENCE</scope>
    <source>
        <strain evidence="6">7886</strain>
    </source>
</reference>
<keyword evidence="3 6" id="KW-0808">Transferase</keyword>
<gene>
    <name evidence="6" type="primary">rimI</name>
    <name evidence="6" type="ORF">K8V88_03090</name>
</gene>
<accession>A0A921L8X6</accession>
<dbReference type="InterPro" id="IPR006464">
    <property type="entry name" value="AcTrfase_RimI/Ard1"/>
</dbReference>
<dbReference type="EC" id="2.3.1.266" evidence="6"/>
<keyword evidence="6" id="KW-0689">Ribosomal protein</keyword>
<dbReference type="Gene3D" id="3.40.630.30">
    <property type="match status" value="1"/>
</dbReference>
<comment type="similarity">
    <text evidence="1">Belongs to the acetyltransferase family. RimI subfamily.</text>
</comment>
<organism evidence="6 7">
    <name type="scientific">Companilactobacillus farciminis</name>
    <dbReference type="NCBI Taxonomy" id="1612"/>
    <lineage>
        <taxon>Bacteria</taxon>
        <taxon>Bacillati</taxon>
        <taxon>Bacillota</taxon>
        <taxon>Bacilli</taxon>
        <taxon>Lactobacillales</taxon>
        <taxon>Lactobacillaceae</taxon>
        <taxon>Companilactobacillus</taxon>
    </lineage>
</organism>
<dbReference type="RefSeq" id="WP_368790741.1">
    <property type="nucleotide sequence ID" value="NZ_CP162899.1"/>
</dbReference>
<proteinExistence type="inferred from homology"/>
<dbReference type="InterPro" id="IPR050680">
    <property type="entry name" value="YpeA/RimI_acetyltransf"/>
</dbReference>
<dbReference type="Proteomes" id="UP000747013">
    <property type="component" value="Unassembled WGS sequence"/>
</dbReference>
<evidence type="ECO:0000313" key="7">
    <source>
        <dbReference type="Proteomes" id="UP000747013"/>
    </source>
</evidence>
<evidence type="ECO:0000256" key="1">
    <source>
        <dbReference type="ARBA" id="ARBA00005395"/>
    </source>
</evidence>
<dbReference type="EMBL" id="DYWC01000072">
    <property type="protein sequence ID" value="HJF86399.1"/>
    <property type="molecule type" value="Genomic_DNA"/>
</dbReference>
<dbReference type="GO" id="GO:0008999">
    <property type="term" value="F:protein-N-terminal-alanine acetyltransferase activity"/>
    <property type="evidence" value="ECO:0007669"/>
    <property type="project" value="UniProtKB-EC"/>
</dbReference>
<keyword evidence="6" id="KW-0687">Ribonucleoprotein</keyword>
<comment type="caution">
    <text evidence="6">The sequence shown here is derived from an EMBL/GenBank/DDBJ whole genome shotgun (WGS) entry which is preliminary data.</text>
</comment>
<evidence type="ECO:0000313" key="6">
    <source>
        <dbReference type="EMBL" id="HJF86399.1"/>
    </source>
</evidence>
<dbReference type="PROSITE" id="PS51186">
    <property type="entry name" value="GNAT"/>
    <property type="match status" value="1"/>
</dbReference>
<dbReference type="NCBIfam" id="TIGR01575">
    <property type="entry name" value="rimI"/>
    <property type="match status" value="1"/>
</dbReference>
<dbReference type="InterPro" id="IPR000182">
    <property type="entry name" value="GNAT_dom"/>
</dbReference>
<dbReference type="GO" id="GO:0005840">
    <property type="term" value="C:ribosome"/>
    <property type="evidence" value="ECO:0007669"/>
    <property type="project" value="UniProtKB-KW"/>
</dbReference>
<dbReference type="PANTHER" id="PTHR43420:SF44">
    <property type="entry name" value="ACETYLTRANSFERASE YPEA"/>
    <property type="match status" value="1"/>
</dbReference>
<reference evidence="6" key="2">
    <citation type="submission" date="2021-09" db="EMBL/GenBank/DDBJ databases">
        <authorList>
            <person name="Gilroy R."/>
        </authorList>
    </citation>
    <scope>NUCLEOTIDE SEQUENCE</scope>
    <source>
        <strain evidence="6">7886</strain>
    </source>
</reference>
<sequence>MTAMFPMLKKFKSLFTSNKTPKFDFEEKVVTIEDQKFVLRKAVQADDIQYMQIQETIYPIPVPWPIDIVKMEIDNKNALYLSLVYRDKVVAFIGISLSDKSESHITNLAVHVDYQNMGIGHLLLNQAFSYCRERNFEKMSLEVDVTNKPALALYDAFGFKTKTVHKKYYFRNHHDALEMMVDL</sequence>
<keyword evidence="2" id="KW-0963">Cytoplasm</keyword>
<evidence type="ECO:0000256" key="4">
    <source>
        <dbReference type="ARBA" id="ARBA00023315"/>
    </source>
</evidence>
<name>A0A921L8X6_9LACO</name>
<dbReference type="CDD" id="cd04301">
    <property type="entry name" value="NAT_SF"/>
    <property type="match status" value="1"/>
</dbReference>
<keyword evidence="4 6" id="KW-0012">Acyltransferase</keyword>
<dbReference type="AlphaFoldDB" id="A0A921L8X6"/>
<dbReference type="InterPro" id="IPR016181">
    <property type="entry name" value="Acyl_CoA_acyltransferase"/>
</dbReference>
<dbReference type="Pfam" id="PF00583">
    <property type="entry name" value="Acetyltransf_1"/>
    <property type="match status" value="1"/>
</dbReference>
<protein>
    <submittedName>
        <fullName evidence="6">Ribosomal protein S18-alanine N-acetyltransferase</fullName>
        <ecNumber evidence="6">2.3.1.266</ecNumber>
    </submittedName>
</protein>
<feature type="domain" description="N-acetyltransferase" evidence="5">
    <location>
        <begin position="37"/>
        <end position="183"/>
    </location>
</feature>
<evidence type="ECO:0000259" key="5">
    <source>
        <dbReference type="PROSITE" id="PS51186"/>
    </source>
</evidence>
<evidence type="ECO:0000256" key="3">
    <source>
        <dbReference type="ARBA" id="ARBA00022679"/>
    </source>
</evidence>
<dbReference type="PANTHER" id="PTHR43420">
    <property type="entry name" value="ACETYLTRANSFERASE"/>
    <property type="match status" value="1"/>
</dbReference>